<evidence type="ECO:0000313" key="11">
    <source>
        <dbReference type="Proteomes" id="UP000733611"/>
    </source>
</evidence>
<dbReference type="Proteomes" id="UP000733611">
    <property type="component" value="Unassembled WGS sequence"/>
</dbReference>
<feature type="transmembrane region" description="Helical" evidence="9">
    <location>
        <begin position="134"/>
        <end position="155"/>
    </location>
</feature>
<proteinExistence type="inferred from homology"/>
<evidence type="ECO:0000256" key="3">
    <source>
        <dbReference type="ARBA" id="ARBA00022448"/>
    </source>
</evidence>
<feature type="compositionally biased region" description="Polar residues" evidence="8">
    <location>
        <begin position="252"/>
        <end position="271"/>
    </location>
</feature>
<evidence type="ECO:0000256" key="8">
    <source>
        <dbReference type="SAM" id="MobiDB-lite"/>
    </source>
</evidence>
<evidence type="ECO:0000256" key="1">
    <source>
        <dbReference type="ARBA" id="ARBA00004651"/>
    </source>
</evidence>
<gene>
    <name evidence="10" type="ORF">H9847_10680</name>
</gene>
<keyword evidence="6 9" id="KW-1133">Transmembrane helix</keyword>
<evidence type="ECO:0000256" key="4">
    <source>
        <dbReference type="ARBA" id="ARBA00022475"/>
    </source>
</evidence>
<keyword evidence="3" id="KW-0813">Transport</keyword>
<evidence type="ECO:0000256" key="9">
    <source>
        <dbReference type="SAM" id="Phobius"/>
    </source>
</evidence>
<dbReference type="PANTHER" id="PTHR34979:SF1">
    <property type="entry name" value="INNER MEMBRANE PROTEIN YGAZ"/>
    <property type="match status" value="1"/>
</dbReference>
<evidence type="ECO:0000256" key="2">
    <source>
        <dbReference type="ARBA" id="ARBA00010735"/>
    </source>
</evidence>
<evidence type="ECO:0000256" key="7">
    <source>
        <dbReference type="ARBA" id="ARBA00023136"/>
    </source>
</evidence>
<dbReference type="InterPro" id="IPR011606">
    <property type="entry name" value="Brnchd-chn_aa_trnsp_permease"/>
</dbReference>
<sequence length="278" mass="29847">MYSEIRRGFFSALPLMMGFIPLAIILGAQASQVGMSTLGSYLLPALNLAGGSEFAALGLWQAVPPVLMIVMTTFLINSRHIIMGAALAPYIRQESGLRIMLIYFLMCDETWSLAFQDIQRRMDNKQSPFSFHYYLGVGLSLWLNWSLAALCGSLLGRFLGDLSLWGFAMALPATFIGLSIGLRPRKDMLLYIPIAISFILSGGCAALFDAKYAVGCGAIGGLVGAYFVQIYKEKHGLAATTLPGVPVESAANATQATEAQDVKTVSSNEADSPSPVGK</sequence>
<feature type="region of interest" description="Disordered" evidence="8">
    <location>
        <begin position="252"/>
        <end position="278"/>
    </location>
</feature>
<evidence type="ECO:0000313" key="10">
    <source>
        <dbReference type="EMBL" id="MBU3845306.1"/>
    </source>
</evidence>
<organism evidence="10 11">
    <name type="scientific">Candidatus Anaerobiospirillum pullicola</name>
    <dbReference type="NCBI Taxonomy" id="2838451"/>
    <lineage>
        <taxon>Bacteria</taxon>
        <taxon>Pseudomonadati</taxon>
        <taxon>Pseudomonadota</taxon>
        <taxon>Gammaproteobacteria</taxon>
        <taxon>Aeromonadales</taxon>
        <taxon>Succinivibrionaceae</taxon>
        <taxon>Anaerobiospirillum</taxon>
    </lineage>
</organism>
<evidence type="ECO:0000256" key="5">
    <source>
        <dbReference type="ARBA" id="ARBA00022692"/>
    </source>
</evidence>
<keyword evidence="5 9" id="KW-0812">Transmembrane</keyword>
<reference evidence="10" key="1">
    <citation type="journal article" date="2021" name="PeerJ">
        <title>Extensive microbial diversity within the chicken gut microbiome revealed by metagenomics and culture.</title>
        <authorList>
            <person name="Gilroy R."/>
            <person name="Ravi A."/>
            <person name="Getino M."/>
            <person name="Pursley I."/>
            <person name="Horton D.L."/>
            <person name="Alikhan N.F."/>
            <person name="Baker D."/>
            <person name="Gharbi K."/>
            <person name="Hall N."/>
            <person name="Watson M."/>
            <person name="Adriaenssens E.M."/>
            <person name="Foster-Nyarko E."/>
            <person name="Jarju S."/>
            <person name="Secka A."/>
            <person name="Antonio M."/>
            <person name="Oren A."/>
            <person name="Chaudhuri R.R."/>
            <person name="La Ragione R."/>
            <person name="Hildebrand F."/>
            <person name="Pallen M.J."/>
        </authorList>
    </citation>
    <scope>NUCLEOTIDE SEQUENCE</scope>
    <source>
        <strain evidence="10">378</strain>
    </source>
</reference>
<dbReference type="GO" id="GO:0005886">
    <property type="term" value="C:plasma membrane"/>
    <property type="evidence" value="ECO:0007669"/>
    <property type="project" value="UniProtKB-SubCell"/>
</dbReference>
<comment type="subcellular location">
    <subcellularLocation>
        <location evidence="1">Cell membrane</location>
        <topology evidence="1">Multi-pass membrane protein</topology>
    </subcellularLocation>
</comment>
<keyword evidence="4" id="KW-1003">Cell membrane</keyword>
<dbReference type="PANTHER" id="PTHR34979">
    <property type="entry name" value="INNER MEMBRANE PROTEIN YGAZ"/>
    <property type="match status" value="1"/>
</dbReference>
<comment type="caution">
    <text evidence="10">The sequence shown here is derived from an EMBL/GenBank/DDBJ whole genome shotgun (WGS) entry which is preliminary data.</text>
</comment>
<keyword evidence="7 9" id="KW-0472">Membrane</keyword>
<dbReference type="Pfam" id="PF03591">
    <property type="entry name" value="AzlC"/>
    <property type="match status" value="1"/>
</dbReference>
<feature type="transmembrane region" description="Helical" evidence="9">
    <location>
        <begin position="162"/>
        <end position="182"/>
    </location>
</feature>
<evidence type="ECO:0000256" key="6">
    <source>
        <dbReference type="ARBA" id="ARBA00022989"/>
    </source>
</evidence>
<comment type="similarity">
    <text evidence="2">Belongs to the AzlC family.</text>
</comment>
<reference evidence="10" key="2">
    <citation type="submission" date="2021-04" db="EMBL/GenBank/DDBJ databases">
        <authorList>
            <person name="Gilroy R."/>
        </authorList>
    </citation>
    <scope>NUCLEOTIDE SEQUENCE</scope>
    <source>
        <strain evidence="10">378</strain>
    </source>
</reference>
<accession>A0A948X2B6</accession>
<feature type="transmembrane region" description="Helical" evidence="9">
    <location>
        <begin position="54"/>
        <end position="76"/>
    </location>
</feature>
<name>A0A948X2B6_9GAMM</name>
<protein>
    <submittedName>
        <fullName evidence="10">AzlC family ABC transporter permease</fullName>
    </submittedName>
</protein>
<dbReference type="AlphaFoldDB" id="A0A948X2B6"/>
<dbReference type="GO" id="GO:1903785">
    <property type="term" value="P:L-valine transmembrane transport"/>
    <property type="evidence" value="ECO:0007669"/>
    <property type="project" value="TreeGrafter"/>
</dbReference>
<feature type="transmembrane region" description="Helical" evidence="9">
    <location>
        <begin position="188"/>
        <end position="208"/>
    </location>
</feature>
<dbReference type="EMBL" id="JAHLFE010000220">
    <property type="protein sequence ID" value="MBU3845306.1"/>
    <property type="molecule type" value="Genomic_DNA"/>
</dbReference>